<keyword evidence="1" id="KW-0812">Transmembrane</keyword>
<protein>
    <submittedName>
        <fullName evidence="2">Uncharacterized protein</fullName>
    </submittedName>
</protein>
<keyword evidence="1" id="KW-1133">Transmembrane helix</keyword>
<comment type="caution">
    <text evidence="2">The sequence shown here is derived from an EMBL/GenBank/DDBJ whole genome shotgun (WGS) entry which is preliminary data.</text>
</comment>
<evidence type="ECO:0000256" key="1">
    <source>
        <dbReference type="SAM" id="Phobius"/>
    </source>
</evidence>
<dbReference type="EMBL" id="BAAAFH010000022">
    <property type="protein sequence ID" value="GAA0876796.1"/>
    <property type="molecule type" value="Genomic_DNA"/>
</dbReference>
<evidence type="ECO:0000313" key="3">
    <source>
        <dbReference type="Proteomes" id="UP001501126"/>
    </source>
</evidence>
<accession>A0ABN1MUW4</accession>
<organism evidence="2 3">
    <name type="scientific">Wandonia haliotis</name>
    <dbReference type="NCBI Taxonomy" id="574963"/>
    <lineage>
        <taxon>Bacteria</taxon>
        <taxon>Pseudomonadati</taxon>
        <taxon>Bacteroidota</taxon>
        <taxon>Flavobacteriia</taxon>
        <taxon>Flavobacteriales</taxon>
        <taxon>Crocinitomicaceae</taxon>
        <taxon>Wandonia</taxon>
    </lineage>
</organism>
<proteinExistence type="predicted"/>
<dbReference type="Proteomes" id="UP001501126">
    <property type="component" value="Unassembled WGS sequence"/>
</dbReference>
<keyword evidence="3" id="KW-1185">Reference proteome</keyword>
<reference evidence="2 3" key="1">
    <citation type="journal article" date="2019" name="Int. J. Syst. Evol. Microbiol.">
        <title>The Global Catalogue of Microorganisms (GCM) 10K type strain sequencing project: providing services to taxonomists for standard genome sequencing and annotation.</title>
        <authorList>
            <consortium name="The Broad Institute Genomics Platform"/>
            <consortium name="The Broad Institute Genome Sequencing Center for Infectious Disease"/>
            <person name="Wu L."/>
            <person name="Ma J."/>
        </authorList>
    </citation>
    <scope>NUCLEOTIDE SEQUENCE [LARGE SCALE GENOMIC DNA]</scope>
    <source>
        <strain evidence="2 3">JCM 16083</strain>
    </source>
</reference>
<gene>
    <name evidence="2" type="ORF">GCM10009118_32060</name>
</gene>
<keyword evidence="1" id="KW-0472">Membrane</keyword>
<name>A0ABN1MUW4_9FLAO</name>
<feature type="transmembrane region" description="Helical" evidence="1">
    <location>
        <begin position="12"/>
        <end position="32"/>
    </location>
</feature>
<dbReference type="RefSeq" id="WP_343790375.1">
    <property type="nucleotide sequence ID" value="NZ_BAAAFH010000022.1"/>
</dbReference>
<evidence type="ECO:0000313" key="2">
    <source>
        <dbReference type="EMBL" id="GAA0876796.1"/>
    </source>
</evidence>
<sequence>MRKIQIKNWKKYTFEFLSIFVAVISAFALNNWNDNRNDRNAENKILTEIKNGLAKDIEDMRLNELGHKMGIDAVNYFRNILADKPASKDSMMFHYFNLTRDFVSAQNISGYETLKSKGLELIRNDSLRTKIVSLYEYDYNTLRKLEEEYYELQFQENYFKEINSLIAQNFEFNQDKMLIGITTPLKLESDKENIVLIYLMKIQINRNFILQYYTEVKQKIEQLQLEIQFELK</sequence>